<dbReference type="PANTHER" id="PTHR37042">
    <property type="entry name" value="OUTER MEMBRANE PROTEIN RV1973"/>
    <property type="match status" value="1"/>
</dbReference>
<comment type="subcellular location">
    <subcellularLocation>
        <location evidence="1">Membrane</location>
    </subcellularLocation>
</comment>
<keyword evidence="5" id="KW-1185">Reference proteome</keyword>
<evidence type="ECO:0000256" key="3">
    <source>
        <dbReference type="SAM" id="Phobius"/>
    </source>
</evidence>
<dbReference type="OrthoDB" id="4761631at2"/>
<organism evidence="4 5">
    <name type="scientific">Mycolicibacterium rhodesiae</name>
    <name type="common">Mycobacterium rhodesiae</name>
    <dbReference type="NCBI Taxonomy" id="36814"/>
    <lineage>
        <taxon>Bacteria</taxon>
        <taxon>Bacillati</taxon>
        <taxon>Actinomycetota</taxon>
        <taxon>Actinomycetes</taxon>
        <taxon>Mycobacteriales</taxon>
        <taxon>Mycobacteriaceae</taxon>
        <taxon>Mycolicibacterium</taxon>
    </lineage>
</organism>
<dbReference type="AlphaFoldDB" id="A0A1X0J1T9"/>
<accession>A0A1X0J1T9</accession>
<dbReference type="GO" id="GO:0016020">
    <property type="term" value="C:membrane"/>
    <property type="evidence" value="ECO:0007669"/>
    <property type="project" value="UniProtKB-SubCell"/>
</dbReference>
<feature type="transmembrane region" description="Helical" evidence="3">
    <location>
        <begin position="34"/>
        <end position="56"/>
    </location>
</feature>
<dbReference type="EMBL" id="MVIH01000002">
    <property type="protein sequence ID" value="ORB55801.1"/>
    <property type="molecule type" value="Genomic_DNA"/>
</dbReference>
<protein>
    <recommendedName>
        <fullName evidence="6">Transmembrane protein</fullName>
    </recommendedName>
</protein>
<feature type="transmembrane region" description="Helical" evidence="3">
    <location>
        <begin position="7"/>
        <end position="28"/>
    </location>
</feature>
<name>A0A1X0J1T9_MYCRH</name>
<dbReference type="Proteomes" id="UP000192534">
    <property type="component" value="Unassembled WGS sequence"/>
</dbReference>
<sequence length="229" mass="24167">MRNLARVLAFDIVAPLAAIAALLAIGVVLGWPLWWVAVCSMLCLLIVEGVTVNIVLFRRDSVTVGTDDDGPGLRLAVVALATTALVATVVVGYTQWTRPDRDFTRDSAEVVRIATAASEATATFTPADPMSSIDRAATFMAPDRADAFKNEFGKATSDLAKKNISATAQTMSAGLEALGPTAASVAVVMRGTQSQPGQQPSTAVLALRVSLAKQDDRWQVLDISPINAR</sequence>
<keyword evidence="2 3" id="KW-0472">Membrane</keyword>
<evidence type="ECO:0000256" key="2">
    <source>
        <dbReference type="ARBA" id="ARBA00023136"/>
    </source>
</evidence>
<dbReference type="RefSeq" id="WP_083117500.1">
    <property type="nucleotide sequence ID" value="NZ_JACKUO010000022.1"/>
</dbReference>
<proteinExistence type="predicted"/>
<gene>
    <name evidence="4" type="ORF">BST42_05155</name>
</gene>
<evidence type="ECO:0008006" key="6">
    <source>
        <dbReference type="Google" id="ProtNLM"/>
    </source>
</evidence>
<feature type="transmembrane region" description="Helical" evidence="3">
    <location>
        <begin position="77"/>
        <end position="96"/>
    </location>
</feature>
<keyword evidence="3" id="KW-0812">Transmembrane</keyword>
<reference evidence="4 5" key="1">
    <citation type="submission" date="2016-12" db="EMBL/GenBank/DDBJ databases">
        <title>The new phylogeny of genus Mycobacterium.</title>
        <authorList>
            <person name="Tortoli E."/>
            <person name="Trovato A."/>
            <person name="Cirillo D.M."/>
        </authorList>
    </citation>
    <scope>NUCLEOTIDE SEQUENCE [LARGE SCALE GENOMIC DNA]</scope>
    <source>
        <strain evidence="4 5">DSM 44223</strain>
    </source>
</reference>
<evidence type="ECO:0000313" key="4">
    <source>
        <dbReference type="EMBL" id="ORB55801.1"/>
    </source>
</evidence>
<evidence type="ECO:0000256" key="1">
    <source>
        <dbReference type="ARBA" id="ARBA00004370"/>
    </source>
</evidence>
<evidence type="ECO:0000313" key="5">
    <source>
        <dbReference type="Proteomes" id="UP000192534"/>
    </source>
</evidence>
<keyword evidence="3" id="KW-1133">Transmembrane helix</keyword>
<dbReference type="PANTHER" id="PTHR37042:SF4">
    <property type="entry name" value="OUTER MEMBRANE PROTEIN RV1973"/>
    <property type="match status" value="1"/>
</dbReference>
<comment type="caution">
    <text evidence="4">The sequence shown here is derived from an EMBL/GenBank/DDBJ whole genome shotgun (WGS) entry which is preliminary data.</text>
</comment>